<protein>
    <recommendedName>
        <fullName evidence="1">KIB1-4 beta-propeller domain-containing protein</fullName>
    </recommendedName>
</protein>
<accession>A0AAP0F2A6</accession>
<dbReference type="AlphaFoldDB" id="A0AAP0F2A6"/>
<gene>
    <name evidence="2" type="ORF">Scep_023698</name>
</gene>
<reference evidence="2 3" key="1">
    <citation type="submission" date="2024-01" db="EMBL/GenBank/DDBJ databases">
        <title>Genome assemblies of Stephania.</title>
        <authorList>
            <person name="Yang L."/>
        </authorList>
    </citation>
    <scope>NUCLEOTIDE SEQUENCE [LARGE SCALE GENOMIC DNA]</scope>
    <source>
        <strain evidence="2">JXDWG</strain>
        <tissue evidence="2">Leaf</tissue>
    </source>
</reference>
<organism evidence="2 3">
    <name type="scientific">Stephania cephalantha</name>
    <dbReference type="NCBI Taxonomy" id="152367"/>
    <lineage>
        <taxon>Eukaryota</taxon>
        <taxon>Viridiplantae</taxon>
        <taxon>Streptophyta</taxon>
        <taxon>Embryophyta</taxon>
        <taxon>Tracheophyta</taxon>
        <taxon>Spermatophyta</taxon>
        <taxon>Magnoliopsida</taxon>
        <taxon>Ranunculales</taxon>
        <taxon>Menispermaceae</taxon>
        <taxon>Menispermoideae</taxon>
        <taxon>Cissampelideae</taxon>
        <taxon>Stephania</taxon>
    </lineage>
</organism>
<evidence type="ECO:0000313" key="2">
    <source>
        <dbReference type="EMBL" id="KAK9100268.1"/>
    </source>
</evidence>
<feature type="domain" description="KIB1-4 beta-propeller" evidence="1">
    <location>
        <begin position="59"/>
        <end position="135"/>
    </location>
</feature>
<comment type="caution">
    <text evidence="2">The sequence shown here is derived from an EMBL/GenBank/DDBJ whole genome shotgun (WGS) entry which is preliminary data.</text>
</comment>
<dbReference type="Proteomes" id="UP001419268">
    <property type="component" value="Unassembled WGS sequence"/>
</dbReference>
<dbReference type="Pfam" id="PF03478">
    <property type="entry name" value="Beta-prop_KIB1-4"/>
    <property type="match status" value="1"/>
</dbReference>
<proteinExistence type="predicted"/>
<keyword evidence="3" id="KW-1185">Reference proteome</keyword>
<evidence type="ECO:0000313" key="3">
    <source>
        <dbReference type="Proteomes" id="UP001419268"/>
    </source>
</evidence>
<name>A0AAP0F2A6_9MAGN</name>
<evidence type="ECO:0000259" key="1">
    <source>
        <dbReference type="Pfam" id="PF03478"/>
    </source>
</evidence>
<dbReference type="EMBL" id="JBBNAG010000010">
    <property type="protein sequence ID" value="KAK9100268.1"/>
    <property type="molecule type" value="Genomic_DNA"/>
</dbReference>
<sequence>MLPDPNEYSSRTSIYGLYGFDERKQFYRCKIPADNSNIFFWSSGTWLIFVDSKAGKLNSSPLIKNDEDVLVGVVHSSNNLVFMRLGDEKWTNVEIDSFPNPSLNITSIHDLVIYKGEFYFVNQSGTVFVCHENVHAPHNHDRHIIVIL</sequence>
<dbReference type="InterPro" id="IPR005174">
    <property type="entry name" value="KIB1-4_b-propeller"/>
</dbReference>